<comment type="caution">
    <text evidence="3">The sequence shown here is derived from an EMBL/GenBank/DDBJ whole genome shotgun (WGS) entry which is preliminary data.</text>
</comment>
<keyword evidence="1" id="KW-0175">Coiled coil</keyword>
<dbReference type="Proteomes" id="UP001151760">
    <property type="component" value="Unassembled WGS sequence"/>
</dbReference>
<feature type="coiled-coil region" evidence="1">
    <location>
        <begin position="299"/>
        <end position="326"/>
    </location>
</feature>
<sequence>MAESSSQNPSSPEITPKEEHVTLDKPESPNPFLPASQVDFTFDEITFTTNNEVALLYPLHPNQEYFKDVSDFISKCCLNEAFTRTPTQYKEYLSEFWYTTKSLEGYKTPKLQNPLHKLKRFPQGKKPKAKSGPRRKKSSKHTSESKNEASKSKTGQLEKDTQSSLTKDKSPSHPSPPTLVVGEMHKEAQQAVGSPTSIGAISEEGAHPQLSSDEPIIVTNESKEEEADKGDTHDTSHDVPKNTSVSISKISSNSRVNGSTRPFYLDIKQLTDLLVTSLKPELSKLLTSHNFASRLPTDLKELLSKFIELSREINELKRHVKDMEIELPRDLKEIPTKPETFTLVSSVQKKLQTLDSIPSLLNKVTQTLDKFTTVVENASTTTKDVNLVGQATASPAEEEKNTKDADTNLKDELVDLLGKNVVTQYYKKLLFDKYCDKMLKRKKSPKITNCEVLTKKGPITLKIYREDGSGEVI</sequence>
<accession>A0ABQ5BCP6</accession>
<reference evidence="3" key="2">
    <citation type="submission" date="2022-01" db="EMBL/GenBank/DDBJ databases">
        <authorList>
            <person name="Yamashiro T."/>
            <person name="Shiraishi A."/>
            <person name="Satake H."/>
            <person name="Nakayama K."/>
        </authorList>
    </citation>
    <scope>NUCLEOTIDE SEQUENCE</scope>
</reference>
<feature type="region of interest" description="Disordered" evidence="2">
    <location>
        <begin position="1"/>
        <end position="30"/>
    </location>
</feature>
<name>A0ABQ5BCP6_9ASTR</name>
<feature type="compositionally biased region" description="Basic and acidic residues" evidence="2">
    <location>
        <begin position="15"/>
        <end position="27"/>
    </location>
</feature>
<protein>
    <submittedName>
        <fullName evidence="3">Uncharacterized protein</fullName>
    </submittedName>
</protein>
<gene>
    <name evidence="3" type="ORF">Tco_0859647</name>
</gene>
<organism evidence="3 4">
    <name type="scientific">Tanacetum coccineum</name>
    <dbReference type="NCBI Taxonomy" id="301880"/>
    <lineage>
        <taxon>Eukaryota</taxon>
        <taxon>Viridiplantae</taxon>
        <taxon>Streptophyta</taxon>
        <taxon>Embryophyta</taxon>
        <taxon>Tracheophyta</taxon>
        <taxon>Spermatophyta</taxon>
        <taxon>Magnoliopsida</taxon>
        <taxon>eudicotyledons</taxon>
        <taxon>Gunneridae</taxon>
        <taxon>Pentapetalae</taxon>
        <taxon>asterids</taxon>
        <taxon>campanulids</taxon>
        <taxon>Asterales</taxon>
        <taxon>Asteraceae</taxon>
        <taxon>Asteroideae</taxon>
        <taxon>Anthemideae</taxon>
        <taxon>Anthemidinae</taxon>
        <taxon>Tanacetum</taxon>
    </lineage>
</organism>
<evidence type="ECO:0000256" key="1">
    <source>
        <dbReference type="SAM" id="Coils"/>
    </source>
</evidence>
<reference evidence="3" key="1">
    <citation type="journal article" date="2022" name="Int. J. Mol. Sci.">
        <title>Draft Genome of Tanacetum Coccineum: Genomic Comparison of Closely Related Tanacetum-Family Plants.</title>
        <authorList>
            <person name="Yamashiro T."/>
            <person name="Shiraishi A."/>
            <person name="Nakayama K."/>
            <person name="Satake H."/>
        </authorList>
    </citation>
    <scope>NUCLEOTIDE SEQUENCE</scope>
</reference>
<feature type="compositionally biased region" description="Basic residues" evidence="2">
    <location>
        <begin position="116"/>
        <end position="140"/>
    </location>
</feature>
<evidence type="ECO:0000256" key="2">
    <source>
        <dbReference type="SAM" id="MobiDB-lite"/>
    </source>
</evidence>
<dbReference type="EMBL" id="BQNB010013161">
    <property type="protein sequence ID" value="GJT12605.1"/>
    <property type="molecule type" value="Genomic_DNA"/>
</dbReference>
<evidence type="ECO:0000313" key="4">
    <source>
        <dbReference type="Proteomes" id="UP001151760"/>
    </source>
</evidence>
<feature type="compositionally biased region" description="Basic and acidic residues" evidence="2">
    <location>
        <begin position="229"/>
        <end position="240"/>
    </location>
</feature>
<proteinExistence type="predicted"/>
<feature type="compositionally biased region" description="Basic and acidic residues" evidence="2">
    <location>
        <begin position="141"/>
        <end position="171"/>
    </location>
</feature>
<keyword evidence="4" id="KW-1185">Reference proteome</keyword>
<evidence type="ECO:0000313" key="3">
    <source>
        <dbReference type="EMBL" id="GJT12605.1"/>
    </source>
</evidence>
<feature type="compositionally biased region" description="Polar residues" evidence="2">
    <location>
        <begin position="1"/>
        <end position="13"/>
    </location>
</feature>
<feature type="region of interest" description="Disordered" evidence="2">
    <location>
        <begin position="108"/>
        <end position="245"/>
    </location>
</feature>